<sequence length="559" mass="62612">MAHYFEPQLKRPASFNFAIDVVDYWAANPPKGNTAMHWVSQDRKTERTLSFGHFSRQSHRLAVLFKEKLGVRKGNKMLIIMPRLPEWWEIATACIRSGIVICPATTLLVDKDIEYRVNRSGASVFLGDAVSVQKILRVKQSCPSLKHIFQVDGKCPVGVVLLSEALKAVPENARYEGPKPALKDPSMVYFTSGTTGPPKMVLHNQISYPLAHTITGKHFHRLSPGQLSWVLTEQGWAKAAWAFLGAWNCGAGLFIHDDRQAFSARSTLDILHRYPITSFCAPPTVYRQLVLDEMREHYSNHPAKSLQHCTGAGEPLNPEVIRLWLEMSGLEICDGFGQSETILLCGNFAGMKIRPGSMGKPSPGTPLHVIGDDGNEMADDAEGDIAVKVDLTKQSNFFGVFEGYLEDGKLDRKLRECRESGYAWYCTGDRATRDSDGYFWFVGRSDDVINSAGYRIGPFEVESTLKQHPAVVESAVVSSPDKSRGEVVKAFVVLTEQAQKKDQGQLLKELQDFCKENLTYKYPRKIQFVDAHFLPKTISGKIQRKKLKQMEWGGEKSKL</sequence>
<evidence type="ECO:0000256" key="5">
    <source>
        <dbReference type="ARBA" id="ARBA00039009"/>
    </source>
</evidence>
<evidence type="ECO:0000256" key="3">
    <source>
        <dbReference type="ARBA" id="ARBA00022741"/>
    </source>
</evidence>
<gene>
    <name evidence="9" type="ORF">M409DRAFT_15829</name>
</gene>
<dbReference type="Proteomes" id="UP000799537">
    <property type="component" value="Unassembled WGS sequence"/>
</dbReference>
<dbReference type="InterPro" id="IPR042099">
    <property type="entry name" value="ANL_N_sf"/>
</dbReference>
<evidence type="ECO:0000256" key="6">
    <source>
        <dbReference type="ARBA" id="ARBA00048477"/>
    </source>
</evidence>
<evidence type="ECO:0000259" key="8">
    <source>
        <dbReference type="Pfam" id="PF13193"/>
    </source>
</evidence>
<name>A0A6A6D5X9_ZASCE</name>
<dbReference type="Gene3D" id="3.40.50.12780">
    <property type="entry name" value="N-terminal domain of ligase-like"/>
    <property type="match status" value="1"/>
</dbReference>
<keyword evidence="3" id="KW-0547">Nucleotide-binding</keyword>
<dbReference type="EMBL" id="ML993579">
    <property type="protein sequence ID" value="KAF2173549.1"/>
    <property type="molecule type" value="Genomic_DNA"/>
</dbReference>
<evidence type="ECO:0000256" key="4">
    <source>
        <dbReference type="ARBA" id="ARBA00022840"/>
    </source>
</evidence>
<dbReference type="Gene3D" id="3.30.300.30">
    <property type="match status" value="1"/>
</dbReference>
<evidence type="ECO:0000256" key="1">
    <source>
        <dbReference type="ARBA" id="ARBA00006432"/>
    </source>
</evidence>
<dbReference type="Pfam" id="PF13193">
    <property type="entry name" value="AMP-binding_C"/>
    <property type="match status" value="1"/>
</dbReference>
<evidence type="ECO:0000259" key="7">
    <source>
        <dbReference type="Pfam" id="PF00501"/>
    </source>
</evidence>
<dbReference type="SUPFAM" id="SSF56801">
    <property type="entry name" value="Acetyl-CoA synthetase-like"/>
    <property type="match status" value="1"/>
</dbReference>
<dbReference type="InterPro" id="IPR020845">
    <property type="entry name" value="AMP-binding_CS"/>
</dbReference>
<feature type="domain" description="AMP-binding enzyme C-terminal" evidence="8">
    <location>
        <begin position="460"/>
        <end position="541"/>
    </location>
</feature>
<dbReference type="PROSITE" id="PS00455">
    <property type="entry name" value="AMP_BINDING"/>
    <property type="match status" value="1"/>
</dbReference>
<comment type="similarity">
    <text evidence="1">Belongs to the ATP-dependent AMP-binding enzyme family.</text>
</comment>
<dbReference type="GO" id="GO:0031956">
    <property type="term" value="F:medium-chain fatty acid-CoA ligase activity"/>
    <property type="evidence" value="ECO:0007669"/>
    <property type="project" value="UniProtKB-EC"/>
</dbReference>
<dbReference type="PANTHER" id="PTHR43605">
    <property type="entry name" value="ACYL-COENZYME A SYNTHETASE"/>
    <property type="match status" value="1"/>
</dbReference>
<reference evidence="9" key="1">
    <citation type="journal article" date="2020" name="Stud. Mycol.">
        <title>101 Dothideomycetes genomes: a test case for predicting lifestyles and emergence of pathogens.</title>
        <authorList>
            <person name="Haridas S."/>
            <person name="Albert R."/>
            <person name="Binder M."/>
            <person name="Bloem J."/>
            <person name="Labutti K."/>
            <person name="Salamov A."/>
            <person name="Andreopoulos B."/>
            <person name="Baker S."/>
            <person name="Barry K."/>
            <person name="Bills G."/>
            <person name="Bluhm B."/>
            <person name="Cannon C."/>
            <person name="Castanera R."/>
            <person name="Culley D."/>
            <person name="Daum C."/>
            <person name="Ezra D."/>
            <person name="Gonzalez J."/>
            <person name="Henrissat B."/>
            <person name="Kuo A."/>
            <person name="Liang C."/>
            <person name="Lipzen A."/>
            <person name="Lutzoni F."/>
            <person name="Magnuson J."/>
            <person name="Mondo S."/>
            <person name="Nolan M."/>
            <person name="Ohm R."/>
            <person name="Pangilinan J."/>
            <person name="Park H.-J."/>
            <person name="Ramirez L."/>
            <person name="Alfaro M."/>
            <person name="Sun H."/>
            <person name="Tritt A."/>
            <person name="Yoshinaga Y."/>
            <person name="Zwiers L.-H."/>
            <person name="Turgeon B."/>
            <person name="Goodwin S."/>
            <person name="Spatafora J."/>
            <person name="Crous P."/>
            <person name="Grigoriev I."/>
        </authorList>
    </citation>
    <scope>NUCLEOTIDE SEQUENCE</scope>
    <source>
        <strain evidence="9">ATCC 36951</strain>
    </source>
</reference>
<dbReference type="GO" id="GO:0006633">
    <property type="term" value="P:fatty acid biosynthetic process"/>
    <property type="evidence" value="ECO:0007669"/>
    <property type="project" value="TreeGrafter"/>
</dbReference>
<dbReference type="OrthoDB" id="6614653at2759"/>
<dbReference type="PANTHER" id="PTHR43605:SF10">
    <property type="entry name" value="ACYL-COA SYNTHETASE MEDIUM CHAIN FAMILY MEMBER 3"/>
    <property type="match status" value="1"/>
</dbReference>
<feature type="domain" description="AMP-dependent synthetase/ligase" evidence="7">
    <location>
        <begin position="25"/>
        <end position="390"/>
    </location>
</feature>
<dbReference type="GO" id="GO:0006637">
    <property type="term" value="P:acyl-CoA metabolic process"/>
    <property type="evidence" value="ECO:0007669"/>
    <property type="project" value="TreeGrafter"/>
</dbReference>
<keyword evidence="2" id="KW-0436">Ligase</keyword>
<accession>A0A6A6D5X9</accession>
<dbReference type="AlphaFoldDB" id="A0A6A6D5X9"/>
<organism evidence="9 10">
    <name type="scientific">Zasmidium cellare ATCC 36951</name>
    <dbReference type="NCBI Taxonomy" id="1080233"/>
    <lineage>
        <taxon>Eukaryota</taxon>
        <taxon>Fungi</taxon>
        <taxon>Dikarya</taxon>
        <taxon>Ascomycota</taxon>
        <taxon>Pezizomycotina</taxon>
        <taxon>Dothideomycetes</taxon>
        <taxon>Dothideomycetidae</taxon>
        <taxon>Mycosphaerellales</taxon>
        <taxon>Mycosphaerellaceae</taxon>
        <taxon>Zasmidium</taxon>
    </lineage>
</organism>
<evidence type="ECO:0000256" key="2">
    <source>
        <dbReference type="ARBA" id="ARBA00022598"/>
    </source>
</evidence>
<dbReference type="InterPro" id="IPR045851">
    <property type="entry name" value="AMP-bd_C_sf"/>
</dbReference>
<dbReference type="EC" id="6.2.1.2" evidence="5"/>
<dbReference type="GeneID" id="54556633"/>
<evidence type="ECO:0000313" key="9">
    <source>
        <dbReference type="EMBL" id="KAF2173549.1"/>
    </source>
</evidence>
<dbReference type="GO" id="GO:0005524">
    <property type="term" value="F:ATP binding"/>
    <property type="evidence" value="ECO:0007669"/>
    <property type="project" value="UniProtKB-KW"/>
</dbReference>
<dbReference type="Pfam" id="PF00501">
    <property type="entry name" value="AMP-binding"/>
    <property type="match status" value="1"/>
</dbReference>
<dbReference type="InterPro" id="IPR051087">
    <property type="entry name" value="Mitochondrial_ACSM"/>
</dbReference>
<proteinExistence type="inferred from homology"/>
<dbReference type="GO" id="GO:0004321">
    <property type="term" value="F:fatty-acyl-CoA synthase activity"/>
    <property type="evidence" value="ECO:0007669"/>
    <property type="project" value="TreeGrafter"/>
</dbReference>
<dbReference type="InterPro" id="IPR000873">
    <property type="entry name" value="AMP-dep_synth/lig_dom"/>
</dbReference>
<comment type="catalytic activity">
    <reaction evidence="6">
        <text>a medium-chain fatty acid + ATP + CoA = a medium-chain fatty acyl-CoA + AMP + diphosphate</text>
        <dbReference type="Rhea" id="RHEA:48340"/>
        <dbReference type="ChEBI" id="CHEBI:30616"/>
        <dbReference type="ChEBI" id="CHEBI:33019"/>
        <dbReference type="ChEBI" id="CHEBI:57287"/>
        <dbReference type="ChEBI" id="CHEBI:59558"/>
        <dbReference type="ChEBI" id="CHEBI:90546"/>
        <dbReference type="ChEBI" id="CHEBI:456215"/>
        <dbReference type="EC" id="6.2.1.2"/>
    </reaction>
    <physiologicalReaction direction="left-to-right" evidence="6">
        <dbReference type="Rhea" id="RHEA:48341"/>
    </physiologicalReaction>
</comment>
<dbReference type="InterPro" id="IPR025110">
    <property type="entry name" value="AMP-bd_C"/>
</dbReference>
<evidence type="ECO:0000313" key="10">
    <source>
        <dbReference type="Proteomes" id="UP000799537"/>
    </source>
</evidence>
<dbReference type="FunFam" id="3.30.300.30:FF:000005">
    <property type="entry name" value="Acyl-coenzyme A synthetase ACSM5, mitochondrial"/>
    <property type="match status" value="1"/>
</dbReference>
<dbReference type="RefSeq" id="XP_033674438.1">
    <property type="nucleotide sequence ID" value="XM_033803361.1"/>
</dbReference>
<keyword evidence="4" id="KW-0067">ATP-binding</keyword>
<protein>
    <recommendedName>
        <fullName evidence="5">medium-chain acyl-CoA ligase</fullName>
        <ecNumber evidence="5">6.2.1.2</ecNumber>
    </recommendedName>
</protein>
<keyword evidence="10" id="KW-1185">Reference proteome</keyword>